<dbReference type="PANTHER" id="PTHR38248:SF2">
    <property type="entry name" value="FUNK1 11"/>
    <property type="match status" value="1"/>
</dbReference>
<dbReference type="InterPro" id="IPR040976">
    <property type="entry name" value="Pkinase_fungal"/>
</dbReference>
<evidence type="ECO:0000313" key="3">
    <source>
        <dbReference type="EMBL" id="TFK81350.1"/>
    </source>
</evidence>
<dbReference type="PANTHER" id="PTHR38248">
    <property type="entry name" value="FUNK1 6"/>
    <property type="match status" value="1"/>
</dbReference>
<evidence type="ECO:0000256" key="1">
    <source>
        <dbReference type="SAM" id="MobiDB-lite"/>
    </source>
</evidence>
<feature type="region of interest" description="Disordered" evidence="1">
    <location>
        <begin position="1"/>
        <end position="71"/>
    </location>
</feature>
<organism evidence="3 4">
    <name type="scientific">Polyporus arcularius HHB13444</name>
    <dbReference type="NCBI Taxonomy" id="1314778"/>
    <lineage>
        <taxon>Eukaryota</taxon>
        <taxon>Fungi</taxon>
        <taxon>Dikarya</taxon>
        <taxon>Basidiomycota</taxon>
        <taxon>Agaricomycotina</taxon>
        <taxon>Agaricomycetes</taxon>
        <taxon>Polyporales</taxon>
        <taxon>Polyporaceae</taxon>
        <taxon>Polyporus</taxon>
    </lineage>
</organism>
<accession>A0A5C3NZ81</accession>
<reference evidence="3 4" key="1">
    <citation type="journal article" date="2019" name="Nat. Ecol. Evol.">
        <title>Megaphylogeny resolves global patterns of mushroom evolution.</title>
        <authorList>
            <person name="Varga T."/>
            <person name="Krizsan K."/>
            <person name="Foldi C."/>
            <person name="Dima B."/>
            <person name="Sanchez-Garcia M."/>
            <person name="Sanchez-Ramirez S."/>
            <person name="Szollosi G.J."/>
            <person name="Szarkandi J.G."/>
            <person name="Papp V."/>
            <person name="Albert L."/>
            <person name="Andreopoulos W."/>
            <person name="Angelini C."/>
            <person name="Antonin V."/>
            <person name="Barry K.W."/>
            <person name="Bougher N.L."/>
            <person name="Buchanan P."/>
            <person name="Buyck B."/>
            <person name="Bense V."/>
            <person name="Catcheside P."/>
            <person name="Chovatia M."/>
            <person name="Cooper J."/>
            <person name="Damon W."/>
            <person name="Desjardin D."/>
            <person name="Finy P."/>
            <person name="Geml J."/>
            <person name="Haridas S."/>
            <person name="Hughes K."/>
            <person name="Justo A."/>
            <person name="Karasinski D."/>
            <person name="Kautmanova I."/>
            <person name="Kiss B."/>
            <person name="Kocsube S."/>
            <person name="Kotiranta H."/>
            <person name="LaButti K.M."/>
            <person name="Lechner B.E."/>
            <person name="Liimatainen K."/>
            <person name="Lipzen A."/>
            <person name="Lukacs Z."/>
            <person name="Mihaltcheva S."/>
            <person name="Morgado L.N."/>
            <person name="Niskanen T."/>
            <person name="Noordeloos M.E."/>
            <person name="Ohm R.A."/>
            <person name="Ortiz-Santana B."/>
            <person name="Ovrebo C."/>
            <person name="Racz N."/>
            <person name="Riley R."/>
            <person name="Savchenko A."/>
            <person name="Shiryaev A."/>
            <person name="Soop K."/>
            <person name="Spirin V."/>
            <person name="Szebenyi C."/>
            <person name="Tomsovsky M."/>
            <person name="Tulloss R.E."/>
            <person name="Uehling J."/>
            <person name="Grigoriev I.V."/>
            <person name="Vagvolgyi C."/>
            <person name="Papp T."/>
            <person name="Martin F.M."/>
            <person name="Miettinen O."/>
            <person name="Hibbett D.S."/>
            <person name="Nagy L.G."/>
        </authorList>
    </citation>
    <scope>NUCLEOTIDE SEQUENCE [LARGE SCALE GENOMIC DNA]</scope>
    <source>
        <strain evidence="3 4">HHB13444</strain>
    </source>
</reference>
<proteinExistence type="predicted"/>
<dbReference type="InParanoid" id="A0A5C3NZ81"/>
<dbReference type="STRING" id="1314778.A0A5C3NZ81"/>
<feature type="region of interest" description="Disordered" evidence="1">
    <location>
        <begin position="750"/>
        <end position="770"/>
    </location>
</feature>
<gene>
    <name evidence="3" type="ORF">K466DRAFT_557998</name>
</gene>
<evidence type="ECO:0000313" key="4">
    <source>
        <dbReference type="Proteomes" id="UP000308197"/>
    </source>
</evidence>
<evidence type="ECO:0000259" key="2">
    <source>
        <dbReference type="Pfam" id="PF17667"/>
    </source>
</evidence>
<sequence>MPCNTGPPTCGPSPTSGEPPPPSNQPIGDARTDLHCTESANTLPAVASPPRPQSGNFAETGSAKREQRRLELDRETKWCELPVARWMHRYTSGGDPPVGVISKRFMIDLEHQEQGMYDGLTAGLNNMLTAVGWTESEALSTDRLPDILTAGPNDEAGRNFLRPDLGIYPRTQPARISSPDVHTDARVAWFSVEVVMEVKWETRAFPFASRHTPRSPFLPRGRERCLSRGQLVEYATEVFNRQHRQSVFVVVFVQDCARFLRFDRSGAVVSEEFDYLAHPEIIASFLYRLSKMSPAQRGYDPSATRASADEEAIFKSLAAKYPEGSATQHGLCKAASEAWPVYKLTFDAPFSPDGKALTRGTPQSRRQFLVGRPSSVSTSLTGRGTRTFVAYDLTGDRVVFIKDTWRVVCPETRSELETYLHLRENATGELYVPTLLGGGDVLLEGEPQRTDAYEEEARVHARLVFKEICRPIEDFTNAFELVKCVTWALVAHAKAWRECDLLHRAISTDSILIYDASETGQPDPVTTIELLGHWDLAAHAAVHDPGGGEHRDIGSWPFVSARLQELPEAPHGLADDLESFMHVLNLCALKHLPHALSGDAHQDQLAHVLQSLYELPGKIASPLRLEKVQHGTPFVKGLPDGHPMVALLAELSRMVKLHYEHVHPPPATSATSACASRSLDDGVVCNSASGVPDFDFGQTPDEGEDAQVCIEPPMPVPDPALSPLRDHSRMVSACMRAIRKVWPRVDRVQREKARGHRAARKRTRTDSGSVIRQESRVYKKARKSTTALCVNASRGAHVQVVET</sequence>
<keyword evidence="4" id="KW-1185">Reference proteome</keyword>
<dbReference type="Pfam" id="PF17667">
    <property type="entry name" value="Pkinase_fungal"/>
    <property type="match status" value="2"/>
</dbReference>
<dbReference type="AlphaFoldDB" id="A0A5C3NZ81"/>
<name>A0A5C3NZ81_9APHY</name>
<dbReference type="Proteomes" id="UP000308197">
    <property type="component" value="Unassembled WGS sequence"/>
</dbReference>
<feature type="compositionally biased region" description="Low complexity" evidence="1">
    <location>
        <begin position="1"/>
        <end position="16"/>
    </location>
</feature>
<feature type="compositionally biased region" description="Basic residues" evidence="1">
    <location>
        <begin position="753"/>
        <end position="763"/>
    </location>
</feature>
<feature type="domain" description="Fungal-type protein kinase" evidence="2">
    <location>
        <begin position="230"/>
        <end position="415"/>
    </location>
</feature>
<feature type="domain" description="Fungal-type protein kinase" evidence="2">
    <location>
        <begin position="455"/>
        <end position="584"/>
    </location>
</feature>
<feature type="compositionally biased region" description="Basic and acidic residues" evidence="1">
    <location>
        <begin position="62"/>
        <end position="71"/>
    </location>
</feature>
<dbReference type="EMBL" id="ML211616">
    <property type="protein sequence ID" value="TFK81350.1"/>
    <property type="molecule type" value="Genomic_DNA"/>
</dbReference>
<protein>
    <recommendedName>
        <fullName evidence="2">Fungal-type protein kinase domain-containing protein</fullName>
    </recommendedName>
</protein>